<name>G2PIA1_ALLRU</name>
<dbReference type="EMBL" id="CP002999">
    <property type="protein sequence ID" value="AEM71719.1"/>
    <property type="molecule type" value="Genomic_DNA"/>
</dbReference>
<sequence>MPYEEVVDRPDSRSDVKDNFKKNDQYQTNNYNDFVNNLIRIECYEKQ</sequence>
<reference evidence="2 3" key="2">
    <citation type="journal article" date="2012" name="Stand. Genomic Sci.">
        <title>Complete genome sequence of the facultatively anaerobic, appendaged bacterium Muricauda ruestringensis type strain (B1(T)).</title>
        <authorList>
            <person name="Huntemann M."/>
            <person name="Teshima H."/>
            <person name="Lapidus A."/>
            <person name="Nolan M."/>
            <person name="Lucas S."/>
            <person name="Hammon N."/>
            <person name="Deshpande S."/>
            <person name="Cheng J.F."/>
            <person name="Tapia R."/>
            <person name="Goodwin L.A."/>
            <person name="Pitluck S."/>
            <person name="Liolios K."/>
            <person name="Pagani I."/>
            <person name="Ivanova N."/>
            <person name="Mavromatis K."/>
            <person name="Mikhailova N."/>
            <person name="Pati A."/>
            <person name="Chen A."/>
            <person name="Palaniappan K."/>
            <person name="Land M."/>
            <person name="Hauser L."/>
            <person name="Pan C."/>
            <person name="Brambilla E.M."/>
            <person name="Rohde M."/>
            <person name="Spring S."/>
            <person name="Goker M."/>
            <person name="Detter J.C."/>
            <person name="Bristow J."/>
            <person name="Eisen J.A."/>
            <person name="Markowitz V."/>
            <person name="Hugenholtz P."/>
            <person name="Kyrpides N.C."/>
            <person name="Klenk H.P."/>
            <person name="Woyke T."/>
        </authorList>
    </citation>
    <scope>NUCLEOTIDE SEQUENCE [LARGE SCALE GENOMIC DNA]</scope>
    <source>
        <strain evidence="3">DSM 13258 / LMG 19739 / B1</strain>
    </source>
</reference>
<keyword evidence="3" id="KW-1185">Reference proteome</keyword>
<proteinExistence type="predicted"/>
<reference evidence="3" key="1">
    <citation type="submission" date="2011-08" db="EMBL/GenBank/DDBJ databases">
        <title>The complete genome of Muricauda ruestringensis DSM 13258.</title>
        <authorList>
            <person name="Lucas S."/>
            <person name="Han J."/>
            <person name="Lapidus A."/>
            <person name="Bruce D."/>
            <person name="Goodwin L."/>
            <person name="Pitluck S."/>
            <person name="Peters L."/>
            <person name="Kyrpides N."/>
            <person name="Mavromatis K."/>
            <person name="Ivanova N."/>
            <person name="Ovchinnikova G."/>
            <person name="Teshima H."/>
            <person name="Detter J.C."/>
            <person name="Tapia R."/>
            <person name="Han C."/>
            <person name="Land M."/>
            <person name="Hauser L."/>
            <person name="Markowitz V."/>
            <person name="Cheng J.-F."/>
            <person name="Hugenholtz P."/>
            <person name="Woyke T."/>
            <person name="Wu D."/>
            <person name="Spring S."/>
            <person name="Schroeder M."/>
            <person name="Brambilla E."/>
            <person name="Klenk H.-P."/>
            <person name="Eisen J.A."/>
        </authorList>
    </citation>
    <scope>NUCLEOTIDE SEQUENCE [LARGE SCALE GENOMIC DNA]</scope>
    <source>
        <strain evidence="3">DSM 13258 / LMG 19739 / B1</strain>
    </source>
</reference>
<feature type="region of interest" description="Disordered" evidence="1">
    <location>
        <begin position="1"/>
        <end position="24"/>
    </location>
</feature>
<dbReference type="HOGENOM" id="CLU_3170402_0_0_10"/>
<protein>
    <submittedName>
        <fullName evidence="2">Uncharacterized protein</fullName>
    </submittedName>
</protein>
<dbReference type="AlphaFoldDB" id="G2PIA1"/>
<dbReference type="STRING" id="886377.Murru_2686"/>
<evidence type="ECO:0000313" key="2">
    <source>
        <dbReference type="EMBL" id="AEM71719.1"/>
    </source>
</evidence>
<evidence type="ECO:0000256" key="1">
    <source>
        <dbReference type="SAM" id="MobiDB-lite"/>
    </source>
</evidence>
<evidence type="ECO:0000313" key="3">
    <source>
        <dbReference type="Proteomes" id="UP000008908"/>
    </source>
</evidence>
<accession>G2PIA1</accession>
<dbReference type="KEGG" id="mrs:Murru_2686"/>
<dbReference type="Proteomes" id="UP000008908">
    <property type="component" value="Chromosome"/>
</dbReference>
<gene>
    <name evidence="2" type="ordered locus">Murru_2686</name>
</gene>
<organism evidence="2 3">
    <name type="scientific">Allomuricauda ruestringensis (strain DSM 13258 / CIP 107369 / LMG 19739 / B1)</name>
    <name type="common">Muricauda ruestringensis</name>
    <dbReference type="NCBI Taxonomy" id="886377"/>
    <lineage>
        <taxon>Bacteria</taxon>
        <taxon>Pseudomonadati</taxon>
        <taxon>Bacteroidota</taxon>
        <taxon>Flavobacteriia</taxon>
        <taxon>Flavobacteriales</taxon>
        <taxon>Flavobacteriaceae</taxon>
        <taxon>Flagellimonas</taxon>
    </lineage>
</organism>